<reference evidence="6 7" key="1">
    <citation type="submission" date="2019-02" db="EMBL/GenBank/DDBJ databases">
        <title>Deep-cultivation of Planctomycetes and their phenomic and genomic characterization uncovers novel biology.</title>
        <authorList>
            <person name="Wiegand S."/>
            <person name="Jogler M."/>
            <person name="Boedeker C."/>
            <person name="Pinto D."/>
            <person name="Vollmers J."/>
            <person name="Rivas-Marin E."/>
            <person name="Kohn T."/>
            <person name="Peeters S.H."/>
            <person name="Heuer A."/>
            <person name="Rast P."/>
            <person name="Oberbeckmann S."/>
            <person name="Bunk B."/>
            <person name="Jeske O."/>
            <person name="Meyerdierks A."/>
            <person name="Storesund J.E."/>
            <person name="Kallscheuer N."/>
            <person name="Luecker S."/>
            <person name="Lage O.M."/>
            <person name="Pohl T."/>
            <person name="Merkel B.J."/>
            <person name="Hornburger P."/>
            <person name="Mueller R.-W."/>
            <person name="Bruemmer F."/>
            <person name="Labrenz M."/>
            <person name="Spormann A.M."/>
            <person name="Op den Camp H."/>
            <person name="Overmann J."/>
            <person name="Amann R."/>
            <person name="Jetten M.S.M."/>
            <person name="Mascher T."/>
            <person name="Medema M.H."/>
            <person name="Devos D.P."/>
            <person name="Kaster A.-K."/>
            <person name="Ovreas L."/>
            <person name="Rohde M."/>
            <person name="Galperin M.Y."/>
            <person name="Jogler C."/>
        </authorList>
    </citation>
    <scope>NUCLEOTIDE SEQUENCE [LARGE SCALE GENOMIC DNA]</scope>
    <source>
        <strain evidence="6 7">Pla85_3_4</strain>
    </source>
</reference>
<keyword evidence="6" id="KW-0418">Kinase</keyword>
<dbReference type="EC" id="2.7.11.1" evidence="6"/>
<dbReference type="InterPro" id="IPR018391">
    <property type="entry name" value="PQQ_b-propeller_rpt"/>
</dbReference>
<dbReference type="InterPro" id="IPR006558">
    <property type="entry name" value="LamG-like"/>
</dbReference>
<dbReference type="EMBL" id="CP036433">
    <property type="protein sequence ID" value="QDU94039.1"/>
    <property type="molecule type" value="Genomic_DNA"/>
</dbReference>
<evidence type="ECO:0000259" key="5">
    <source>
        <dbReference type="SMART" id="SM00560"/>
    </source>
</evidence>
<feature type="domain" description="LamG-like jellyroll fold" evidence="5">
    <location>
        <begin position="973"/>
        <end position="1107"/>
    </location>
</feature>
<keyword evidence="7" id="KW-1185">Reference proteome</keyword>
<evidence type="ECO:0000313" key="7">
    <source>
        <dbReference type="Proteomes" id="UP000317648"/>
    </source>
</evidence>
<dbReference type="PANTHER" id="PTHR34512:SF30">
    <property type="entry name" value="OUTER MEMBRANE PROTEIN ASSEMBLY FACTOR BAMB"/>
    <property type="match status" value="1"/>
</dbReference>
<dbReference type="KEGG" id="lcre:Pla8534_18250"/>
<feature type="chain" id="PRO_5021785727" evidence="4">
    <location>
        <begin position="28"/>
        <end position="1292"/>
    </location>
</feature>
<organism evidence="6 7">
    <name type="scientific">Lignipirellula cremea</name>
    <dbReference type="NCBI Taxonomy" id="2528010"/>
    <lineage>
        <taxon>Bacteria</taxon>
        <taxon>Pseudomonadati</taxon>
        <taxon>Planctomycetota</taxon>
        <taxon>Planctomycetia</taxon>
        <taxon>Pirellulales</taxon>
        <taxon>Pirellulaceae</taxon>
        <taxon>Lignipirellula</taxon>
    </lineage>
</organism>
<dbReference type="InterPro" id="IPR041698">
    <property type="entry name" value="Methyltransf_25"/>
</dbReference>
<dbReference type="Gene3D" id="2.60.120.200">
    <property type="match status" value="1"/>
</dbReference>
<dbReference type="RefSeq" id="WP_145051763.1">
    <property type="nucleotide sequence ID" value="NZ_CP036433.1"/>
</dbReference>
<dbReference type="SMART" id="SM00564">
    <property type="entry name" value="PQQ"/>
    <property type="match status" value="4"/>
</dbReference>
<sequence precursor="true">MHLFRSFGVAFAGVCLAGMLSTNIALAQTPGQQAAEILAAAEIQGGLILHVGCGTGQVTAALRANDHLQVHGVDADAAKVAVARAFLQEQQFNGTVAVDRLSTKRLPYIDNLANLVVVSDPGLVSPEEVLRVLAPRGVALTASTAGWTKLVKPVPGDIDDWTHYLHDATGNAVAHDDQVGPPRHLQWLGSPRWSRHHDRMASMSALVSAAGRMFYVMDEGSRISIQLPADWQLIARDAYNGVVLWKLPIPNWQSHLWPLKSGPTNLARRLVATENRVYTTLGYEAPVSAIDAVTGDVLRTYADTGAAEEMILAKGVLYVLVNKNRLELADFAPQFNTGDQGRVAKDFAWDGKPRQIVAVEAETGRTLWTKDSVVAPLTLTCAGKHVCFHDGDKVVCLNGDSGEVQWESEPAARRSSVTFNFGPKLVLYQEVVLFAGGDRTMRAFDIATGKQLWTAPHAQSGYQSPEDLLIADGLVWNAPTTRTQDTGEFIGRDPRSGEVKKQFPPDVNTYWFHHRCYIAKATDRFLIPSRTGIEFVDFKKETWDINHWVRGGCLYGVMPCNGLMYAPPHNCACYPEAKLFGFNALAPASASRQSMAEVDEQGRFERGSAAGEPVASTTDSAHDWPTFRGANDRGGRSAQPVGKIDAPLWQAELGEARLSSPVIAGGRLYVAKIDAHQLLALDSTTGETAWTYTTGGRIDSPPTIDQGRVFFGSADGWVYCLRAADGGLLWRFRAAPQDVRLMAFEQLESVWPVHGNILVHEGAAYCVAGRSNFLDGGLRFFKFDAATGEKLVEKVIDERDPETGENLQDRLQVLQMPAGLPDILSTDGKFIYMRSQRFDFDGNREDIGPVSGNTVEQTKDQSGPGAHLFSPTGFLDDSYFHRSYWIYGKSFAGGHNGYYQAARFAPAGRMIAFDAEKVYSFGRKPEYLKWTTTLEHQLCASPKGGPGEVVEETPSGPSMIRVEKSKSLDPTNKPVVLSLWVKAEKPEGVLAARGGPAAGFALVLANGKPQFLVRTKDGLYTAAGEKSVVGRWVHLCGVLTAKKQVELYLDGVQVATTQADSLLTVDPVQSLEIGADDLGAVGNYKSPHVMTGALDQVRLYFGEATAAEIRTLFDEPATAKLASAVLALDLNFDEGNAADTSGNKNLTRATAVRVVDGKVGKAAYFTRRAGGPSGGSFVKHAWTDDVPLLARAMTLAGTTLFVAGPPDVMDEEKTFTQLTQRDPDVQAVLDEQNAAVAGKRGARLLAVSAKDGKILAEYSLESPPVWDGMAAANGRLYVVTTEGKIVCLGENP</sequence>
<dbReference type="GO" id="GO:0004674">
    <property type="term" value="F:protein serine/threonine kinase activity"/>
    <property type="evidence" value="ECO:0007669"/>
    <property type="project" value="UniProtKB-EC"/>
</dbReference>
<dbReference type="SUPFAM" id="SSF50998">
    <property type="entry name" value="Quinoprotein alcohol dehydrogenase-like"/>
    <property type="match status" value="3"/>
</dbReference>
<dbReference type="InterPro" id="IPR015943">
    <property type="entry name" value="WD40/YVTN_repeat-like_dom_sf"/>
</dbReference>
<dbReference type="Pfam" id="PF13385">
    <property type="entry name" value="Laminin_G_3"/>
    <property type="match status" value="1"/>
</dbReference>
<proteinExistence type="predicted"/>
<evidence type="ECO:0000256" key="2">
    <source>
        <dbReference type="ARBA" id="ARBA00023157"/>
    </source>
</evidence>
<evidence type="ECO:0000256" key="3">
    <source>
        <dbReference type="SAM" id="MobiDB-lite"/>
    </source>
</evidence>
<feature type="signal peptide" evidence="4">
    <location>
        <begin position="1"/>
        <end position="27"/>
    </location>
</feature>
<dbReference type="InterPro" id="IPR011047">
    <property type="entry name" value="Quinoprotein_ADH-like_sf"/>
</dbReference>
<dbReference type="InterPro" id="IPR013320">
    <property type="entry name" value="ConA-like_dom_sf"/>
</dbReference>
<protein>
    <submittedName>
        <fullName evidence="6">Serine/threonine-protein kinase AfsK</fullName>
        <ecNumber evidence="6">2.7.11.1</ecNumber>
    </submittedName>
</protein>
<keyword evidence="2" id="KW-1015">Disulfide bond</keyword>
<evidence type="ECO:0000256" key="4">
    <source>
        <dbReference type="SAM" id="SignalP"/>
    </source>
</evidence>
<dbReference type="OrthoDB" id="219718at2"/>
<keyword evidence="6" id="KW-0808">Transferase</keyword>
<gene>
    <name evidence="6" type="primary">afsK_5</name>
    <name evidence="6" type="ORF">Pla8534_18250</name>
</gene>
<evidence type="ECO:0000256" key="1">
    <source>
        <dbReference type="ARBA" id="ARBA00022729"/>
    </source>
</evidence>
<dbReference type="InterPro" id="IPR029063">
    <property type="entry name" value="SAM-dependent_MTases_sf"/>
</dbReference>
<dbReference type="SUPFAM" id="SSF53335">
    <property type="entry name" value="S-adenosyl-L-methionine-dependent methyltransferases"/>
    <property type="match status" value="1"/>
</dbReference>
<dbReference type="SUPFAM" id="SSF49899">
    <property type="entry name" value="Concanavalin A-like lectins/glucanases"/>
    <property type="match status" value="1"/>
</dbReference>
<dbReference type="SMART" id="SM00560">
    <property type="entry name" value="LamGL"/>
    <property type="match status" value="1"/>
</dbReference>
<dbReference type="Pfam" id="PF13649">
    <property type="entry name" value="Methyltransf_25"/>
    <property type="match status" value="1"/>
</dbReference>
<evidence type="ECO:0000313" key="6">
    <source>
        <dbReference type="EMBL" id="QDU94039.1"/>
    </source>
</evidence>
<keyword evidence="1 4" id="KW-0732">Signal</keyword>
<dbReference type="Gene3D" id="2.130.10.10">
    <property type="entry name" value="YVTN repeat-like/Quinoprotein amine dehydrogenase"/>
    <property type="match status" value="4"/>
</dbReference>
<name>A0A518DQD1_9BACT</name>
<dbReference type="InterPro" id="IPR002372">
    <property type="entry name" value="PQQ_rpt_dom"/>
</dbReference>
<feature type="region of interest" description="Disordered" evidence="3">
    <location>
        <begin position="606"/>
        <end position="625"/>
    </location>
</feature>
<dbReference type="Pfam" id="PF13360">
    <property type="entry name" value="PQQ_2"/>
    <property type="match status" value="2"/>
</dbReference>
<dbReference type="Gene3D" id="3.40.50.150">
    <property type="entry name" value="Vaccinia Virus protein VP39"/>
    <property type="match status" value="1"/>
</dbReference>
<accession>A0A518DQD1</accession>
<dbReference type="PANTHER" id="PTHR34512">
    <property type="entry name" value="CELL SURFACE PROTEIN"/>
    <property type="match status" value="1"/>
</dbReference>
<dbReference type="Proteomes" id="UP000317648">
    <property type="component" value="Chromosome"/>
</dbReference>